<sequence length="233" mass="24124">MTPQHRRDAALSVAGALLVLASLVIIWVSRLTVPRELYVSELGAVGEPTADAFRLALLLLVAGGVLVAWAVRDLRARTPILRLGTPALSLALACAGFFVAANVPCTSGCPLPLGDTFTWQDFTHTLAAVLAFAAACWAMLQVAFAPGHRPISRLSLAMAIAVGAIAAAGGLLSLARWNAEFGSRLELVATTVGIAWLVVVGLVRAVGAVRPSSSMRLSAAGPTPRKLIGDSAD</sequence>
<evidence type="ECO:0000256" key="2">
    <source>
        <dbReference type="SAM" id="Phobius"/>
    </source>
</evidence>
<feature type="transmembrane region" description="Helical" evidence="2">
    <location>
        <begin position="52"/>
        <end position="71"/>
    </location>
</feature>
<keyword evidence="2" id="KW-1133">Transmembrane helix</keyword>
<feature type="region of interest" description="Disordered" evidence="1">
    <location>
        <begin position="214"/>
        <end position="233"/>
    </location>
</feature>
<dbReference type="InterPro" id="IPR009339">
    <property type="entry name" value="DUF998"/>
</dbReference>
<feature type="transmembrane region" description="Helical" evidence="2">
    <location>
        <begin position="123"/>
        <end position="144"/>
    </location>
</feature>
<reference evidence="3 4" key="1">
    <citation type="submission" date="2020-07" db="EMBL/GenBank/DDBJ databases">
        <title>Sequencing the genomes of 1000 actinobacteria strains.</title>
        <authorList>
            <person name="Klenk H.-P."/>
        </authorList>
    </citation>
    <scope>NUCLEOTIDE SEQUENCE [LARGE SCALE GENOMIC DNA]</scope>
    <source>
        <strain evidence="3 4">DSM 19663</strain>
    </source>
</reference>
<accession>A0A839E5Z3</accession>
<keyword evidence="2" id="KW-0472">Membrane</keyword>
<protein>
    <submittedName>
        <fullName evidence="3">Putative membrane protein YqjE</fullName>
    </submittedName>
</protein>
<evidence type="ECO:0000313" key="3">
    <source>
        <dbReference type="EMBL" id="MBA8848089.1"/>
    </source>
</evidence>
<keyword evidence="4" id="KW-1185">Reference proteome</keyword>
<organism evidence="3 4">
    <name type="scientific">Microcella alkalica</name>
    <dbReference type="NCBI Taxonomy" id="355930"/>
    <lineage>
        <taxon>Bacteria</taxon>
        <taxon>Bacillati</taxon>
        <taxon>Actinomycetota</taxon>
        <taxon>Actinomycetes</taxon>
        <taxon>Micrococcales</taxon>
        <taxon>Microbacteriaceae</taxon>
        <taxon>Microcella</taxon>
    </lineage>
</organism>
<dbReference type="EMBL" id="JACGWX010000004">
    <property type="protein sequence ID" value="MBA8848089.1"/>
    <property type="molecule type" value="Genomic_DNA"/>
</dbReference>
<gene>
    <name evidence="3" type="ORF">FHX53_001688</name>
</gene>
<name>A0A839E5Z3_9MICO</name>
<dbReference type="Pfam" id="PF06197">
    <property type="entry name" value="DUF998"/>
    <property type="match status" value="1"/>
</dbReference>
<proteinExistence type="predicted"/>
<keyword evidence="2" id="KW-0812">Transmembrane</keyword>
<dbReference type="RefSeq" id="WP_182490911.1">
    <property type="nucleotide sequence ID" value="NZ_BAAAOV010000024.1"/>
</dbReference>
<dbReference type="Proteomes" id="UP000585905">
    <property type="component" value="Unassembled WGS sequence"/>
</dbReference>
<feature type="transmembrane region" description="Helical" evidence="2">
    <location>
        <begin position="187"/>
        <end position="207"/>
    </location>
</feature>
<feature type="transmembrane region" description="Helical" evidence="2">
    <location>
        <begin position="9"/>
        <end position="32"/>
    </location>
</feature>
<feature type="transmembrane region" description="Helical" evidence="2">
    <location>
        <begin position="156"/>
        <end position="175"/>
    </location>
</feature>
<comment type="caution">
    <text evidence="3">The sequence shown here is derived from an EMBL/GenBank/DDBJ whole genome shotgun (WGS) entry which is preliminary data.</text>
</comment>
<evidence type="ECO:0000256" key="1">
    <source>
        <dbReference type="SAM" id="MobiDB-lite"/>
    </source>
</evidence>
<feature type="transmembrane region" description="Helical" evidence="2">
    <location>
        <begin position="83"/>
        <end position="103"/>
    </location>
</feature>
<dbReference type="AlphaFoldDB" id="A0A839E5Z3"/>
<evidence type="ECO:0000313" key="4">
    <source>
        <dbReference type="Proteomes" id="UP000585905"/>
    </source>
</evidence>